<gene>
    <name evidence="1" type="ORF">DLD82_11760</name>
</gene>
<dbReference type="AlphaFoldDB" id="A0A2V2N9F4"/>
<dbReference type="RefSeq" id="WP_109941321.1">
    <property type="nucleotide sequence ID" value="NZ_CP176366.1"/>
</dbReference>
<protein>
    <submittedName>
        <fullName evidence="1">Uncharacterized protein</fullName>
    </submittedName>
</protein>
<dbReference type="OrthoDB" id="52980at2157"/>
<proteinExistence type="predicted"/>
<sequence length="103" mass="11561">MSELKTGLYDEAGLHSIFIDDEVVEYIAKRDTDFRISTSCGGPVLLPISYKPPKATDLALKAGEKTIYISMYQARYIDHIHMGLIPYHAGMRDEAFSEEYAGL</sequence>
<evidence type="ECO:0000313" key="2">
    <source>
        <dbReference type="Proteomes" id="UP000245934"/>
    </source>
</evidence>
<accession>A0A2V2N9F4</accession>
<comment type="caution">
    <text evidence="1">The sequence shown here is derived from an EMBL/GenBank/DDBJ whole genome shotgun (WGS) entry which is preliminary data.</text>
</comment>
<reference evidence="1 2" key="1">
    <citation type="submission" date="2018-05" db="EMBL/GenBank/DDBJ databases">
        <title>Draft genome of Methanospirillum stamsii Pt1.</title>
        <authorList>
            <person name="Dueholm M.S."/>
            <person name="Nielsen P.H."/>
            <person name="Bakmann L.F."/>
            <person name="Otzen D.E."/>
        </authorList>
    </citation>
    <scope>NUCLEOTIDE SEQUENCE [LARGE SCALE GENOMIC DNA]</scope>
    <source>
        <strain evidence="1 2">Pt1</strain>
    </source>
</reference>
<keyword evidence="2" id="KW-1185">Reference proteome</keyword>
<dbReference type="EMBL" id="QGMZ01000024">
    <property type="protein sequence ID" value="PWR72937.1"/>
    <property type="molecule type" value="Genomic_DNA"/>
</dbReference>
<dbReference type="GeneID" id="97609095"/>
<dbReference type="Proteomes" id="UP000245934">
    <property type="component" value="Unassembled WGS sequence"/>
</dbReference>
<organism evidence="1 2">
    <name type="scientific">Methanospirillum stamsii</name>
    <dbReference type="NCBI Taxonomy" id="1277351"/>
    <lineage>
        <taxon>Archaea</taxon>
        <taxon>Methanobacteriati</taxon>
        <taxon>Methanobacteriota</taxon>
        <taxon>Stenosarchaea group</taxon>
        <taxon>Methanomicrobia</taxon>
        <taxon>Methanomicrobiales</taxon>
        <taxon>Methanospirillaceae</taxon>
        <taxon>Methanospirillum</taxon>
    </lineage>
</organism>
<name>A0A2V2N9F4_9EURY</name>
<evidence type="ECO:0000313" key="1">
    <source>
        <dbReference type="EMBL" id="PWR72937.1"/>
    </source>
</evidence>